<feature type="domain" description="C2H2-type" evidence="2">
    <location>
        <begin position="3"/>
        <end position="28"/>
    </location>
</feature>
<evidence type="ECO:0000313" key="4">
    <source>
        <dbReference type="Proteomes" id="UP000077002"/>
    </source>
</evidence>
<proteinExistence type="predicted"/>
<dbReference type="GeneID" id="34603835"/>
<protein>
    <recommendedName>
        <fullName evidence="2">C2H2-type domain-containing protein</fullName>
    </recommendedName>
</protein>
<dbReference type="OrthoDB" id="6105938at2759"/>
<dbReference type="AlphaFoldDB" id="A0A177EYM2"/>
<feature type="domain" description="C2H2-type" evidence="2">
    <location>
        <begin position="30"/>
        <end position="60"/>
    </location>
</feature>
<keyword evidence="1" id="KW-0479">Metal-binding</keyword>
<accession>A0A177EYM2</accession>
<dbReference type="Gene3D" id="3.30.160.60">
    <property type="entry name" value="Classic Zinc Finger"/>
    <property type="match status" value="1"/>
</dbReference>
<dbReference type="SUPFAM" id="SSF57667">
    <property type="entry name" value="beta-beta-alpha zinc fingers"/>
    <property type="match status" value="1"/>
</dbReference>
<dbReference type="InterPro" id="IPR013087">
    <property type="entry name" value="Znf_C2H2_type"/>
</dbReference>
<reference evidence="3 4" key="1">
    <citation type="submission" date="2016-03" db="EMBL/GenBank/DDBJ databases">
        <title>Draft genome sequence of the Fonsecaea monophora CBS 269.37.</title>
        <authorList>
            <person name="Bombassaro A."/>
            <person name="Vinicius W.A."/>
            <person name="De Hoog S."/>
            <person name="Sun J."/>
            <person name="Souza E.M."/>
            <person name="Raittz R.T."/>
            <person name="Costa F."/>
            <person name="Leao A.C."/>
            <person name="Tadra-Sfeir M.Z."/>
            <person name="Baura V."/>
            <person name="Balsanelli E."/>
            <person name="Pedrosa F.O."/>
            <person name="Moreno L.F."/>
            <person name="Steffens M.B."/>
            <person name="Xi L."/>
            <person name="Bocca A.L."/>
            <person name="Felipe M.S."/>
            <person name="Teixeira M."/>
            <person name="Telles Filho F.Q."/>
            <person name="Azevedo C.M."/>
            <person name="Gomes R."/>
            <person name="Vicente V.A."/>
        </authorList>
    </citation>
    <scope>NUCLEOTIDE SEQUENCE [LARGE SCALE GENOMIC DNA]</scope>
    <source>
        <strain evidence="3 4">CBS 269.37</strain>
    </source>
</reference>
<dbReference type="RefSeq" id="XP_022509109.1">
    <property type="nucleotide sequence ID" value="XM_022658635.1"/>
</dbReference>
<evidence type="ECO:0000256" key="1">
    <source>
        <dbReference type="PROSITE-ProRule" id="PRU00042"/>
    </source>
</evidence>
<organism evidence="3 4">
    <name type="scientific">Fonsecaea monophora</name>
    <dbReference type="NCBI Taxonomy" id="254056"/>
    <lineage>
        <taxon>Eukaryota</taxon>
        <taxon>Fungi</taxon>
        <taxon>Dikarya</taxon>
        <taxon>Ascomycota</taxon>
        <taxon>Pezizomycotina</taxon>
        <taxon>Eurotiomycetes</taxon>
        <taxon>Chaetothyriomycetidae</taxon>
        <taxon>Chaetothyriales</taxon>
        <taxon>Herpotrichiellaceae</taxon>
        <taxon>Fonsecaea</taxon>
    </lineage>
</organism>
<dbReference type="PANTHER" id="PTHR38846:SF1">
    <property type="entry name" value="C3H1-TYPE DOMAIN-CONTAINING PROTEIN"/>
    <property type="match status" value="1"/>
</dbReference>
<dbReference type="GO" id="GO:0008270">
    <property type="term" value="F:zinc ion binding"/>
    <property type="evidence" value="ECO:0007669"/>
    <property type="project" value="UniProtKB-KW"/>
</dbReference>
<dbReference type="SMART" id="SM00355">
    <property type="entry name" value="ZnF_C2H2"/>
    <property type="match status" value="2"/>
</dbReference>
<dbReference type="InterPro" id="IPR036236">
    <property type="entry name" value="Znf_C2H2_sf"/>
</dbReference>
<sequence>MGSSCVSCNRTFRSEEGLKQHLRDSPAHVFKCETCNRSFGSAEALKQHLRDSPLHKQPPETPLDSFFRSFPTFVYDPSLPPSTSYDRLRRHQGWRRDDTASKVAWGQYQDALASELRMWYGSEDDLKAWHSLCRAIGVTPLPRTCRQCEQAVRRTHVNIVDLIEWGRRRGGDTDDARVPTFRNEAELRTYTKKTRKIFRNTLENDNVVLRHLLRHIFGTRR</sequence>
<dbReference type="PANTHER" id="PTHR38846">
    <property type="entry name" value="C3H1-TYPE DOMAIN-CONTAINING PROTEIN"/>
    <property type="match status" value="1"/>
</dbReference>
<keyword evidence="4" id="KW-1185">Reference proteome</keyword>
<dbReference type="Proteomes" id="UP000077002">
    <property type="component" value="Unassembled WGS sequence"/>
</dbReference>
<evidence type="ECO:0000313" key="3">
    <source>
        <dbReference type="EMBL" id="OAG37157.1"/>
    </source>
</evidence>
<dbReference type="PROSITE" id="PS50157">
    <property type="entry name" value="ZINC_FINGER_C2H2_2"/>
    <property type="match status" value="2"/>
</dbReference>
<keyword evidence="1" id="KW-0863">Zinc-finger</keyword>
<comment type="caution">
    <text evidence="3">The sequence shown here is derived from an EMBL/GenBank/DDBJ whole genome shotgun (WGS) entry which is preliminary data.</text>
</comment>
<keyword evidence="1" id="KW-0862">Zinc</keyword>
<name>A0A177EYM2_9EURO</name>
<dbReference type="Pfam" id="PF12874">
    <property type="entry name" value="zf-met"/>
    <property type="match status" value="2"/>
</dbReference>
<evidence type="ECO:0000259" key="2">
    <source>
        <dbReference type="PROSITE" id="PS50157"/>
    </source>
</evidence>
<dbReference type="EMBL" id="LVKK01000077">
    <property type="protein sequence ID" value="OAG37157.1"/>
    <property type="molecule type" value="Genomic_DNA"/>
</dbReference>
<gene>
    <name evidence="3" type="ORF">AYO21_08692</name>
</gene>